<reference evidence="10" key="1">
    <citation type="submission" date="2017-03" db="EMBL/GenBank/DDBJ databases">
        <authorList>
            <person name="Monnet C."/>
        </authorList>
    </citation>
    <scope>NUCLEOTIDE SEQUENCE [LARGE SCALE GENOMIC DNA]</scope>
    <source>
        <strain evidence="10">CNRZ 920</strain>
    </source>
</reference>
<dbReference type="SMART" id="SM00530">
    <property type="entry name" value="HTH_XRE"/>
    <property type="match status" value="1"/>
</dbReference>
<dbReference type="AlphaFoldDB" id="A0A2H1J6K0"/>
<dbReference type="SUPFAM" id="SSF47413">
    <property type="entry name" value="lambda repressor-like DNA-binding domains"/>
    <property type="match status" value="1"/>
</dbReference>
<dbReference type="GO" id="GO:0003700">
    <property type="term" value="F:DNA-binding transcription factor activity"/>
    <property type="evidence" value="ECO:0007669"/>
    <property type="project" value="TreeGrafter"/>
</dbReference>
<dbReference type="PROSITE" id="PS50943">
    <property type="entry name" value="HTH_CROC1"/>
    <property type="match status" value="1"/>
</dbReference>
<dbReference type="GO" id="GO:0000976">
    <property type="term" value="F:transcription cis-regulatory region binding"/>
    <property type="evidence" value="ECO:0007669"/>
    <property type="project" value="TreeGrafter"/>
</dbReference>
<evidence type="ECO:0000256" key="4">
    <source>
        <dbReference type="ARBA" id="ARBA00023163"/>
    </source>
</evidence>
<feature type="domain" description="HTH tetR-type" evidence="8">
    <location>
        <begin position="125"/>
        <end position="185"/>
    </location>
</feature>
<evidence type="ECO:0000259" key="8">
    <source>
        <dbReference type="PROSITE" id="PS50977"/>
    </source>
</evidence>
<dbReference type="PANTHER" id="PTHR30055">
    <property type="entry name" value="HTH-TYPE TRANSCRIPTIONAL REGULATOR RUTR"/>
    <property type="match status" value="1"/>
</dbReference>
<evidence type="ECO:0000259" key="7">
    <source>
        <dbReference type="PROSITE" id="PS50943"/>
    </source>
</evidence>
<name>A0A2H1J6K0_BREAU</name>
<dbReference type="InterPro" id="IPR036271">
    <property type="entry name" value="Tet_transcr_reg_TetR-rel_C_sf"/>
</dbReference>
<dbReference type="RefSeq" id="WP_257943862.1">
    <property type="nucleotide sequence ID" value="NZ_FXZG01000009.1"/>
</dbReference>
<evidence type="ECO:0000313" key="10">
    <source>
        <dbReference type="Proteomes" id="UP000234289"/>
    </source>
</evidence>
<dbReference type="InterPro" id="IPR001387">
    <property type="entry name" value="Cro/C1-type_HTH"/>
</dbReference>
<dbReference type="InterPro" id="IPR009057">
    <property type="entry name" value="Homeodomain-like_sf"/>
</dbReference>
<sequence>MVTTGNGADSTETTLVSRVRTAIKGAGINHSEVARHIGLDASKLSKSLAGTRKFRVEEISLIAELTEVTTDWLTTGRTTRPPRRSIVADLPAGPADPGDDHTTGSLPAAETPPRTSVPEWMSKGTRNRLKIIAAAWRLYADLGIDKVRTEDVADAAGVSASAVNYHFRTKGQLLQSALRHSLDVIAETRHLNDSSDPIGVLRHFARIHAGVDPKIRRVWSIWLQCWARAATDESARANLTAVYGEWMDMITTVIDGGQRSGRIRSGDTALMVKSLSIFIDGLGVARTTEHMPITDDEALTMLENYLAAHVLSDDTRSFGSPIPKPDRVASGSRPEPTSQEEGT</sequence>
<dbReference type="SUPFAM" id="SSF46689">
    <property type="entry name" value="Homeodomain-like"/>
    <property type="match status" value="1"/>
</dbReference>
<keyword evidence="4" id="KW-0804">Transcription</keyword>
<dbReference type="EMBL" id="FXZG01000009">
    <property type="protein sequence ID" value="SMX82812.1"/>
    <property type="molecule type" value="Genomic_DNA"/>
</dbReference>
<dbReference type="SUPFAM" id="SSF48498">
    <property type="entry name" value="Tetracyclin repressor-like, C-terminal domain"/>
    <property type="match status" value="1"/>
</dbReference>
<evidence type="ECO:0000256" key="2">
    <source>
        <dbReference type="ARBA" id="ARBA00023015"/>
    </source>
</evidence>
<keyword evidence="3 5" id="KW-0238">DNA-binding</keyword>
<protein>
    <submittedName>
        <fullName evidence="9">Transcriptional regulator, TetR family</fullName>
    </submittedName>
</protein>
<dbReference type="PROSITE" id="PS50977">
    <property type="entry name" value="HTH_TETR_2"/>
    <property type="match status" value="1"/>
</dbReference>
<feature type="region of interest" description="Disordered" evidence="6">
    <location>
        <begin position="315"/>
        <end position="343"/>
    </location>
</feature>
<dbReference type="Pfam" id="PF13977">
    <property type="entry name" value="TetR_C_6"/>
    <property type="match status" value="1"/>
</dbReference>
<evidence type="ECO:0000256" key="6">
    <source>
        <dbReference type="SAM" id="MobiDB-lite"/>
    </source>
</evidence>
<gene>
    <name evidence="9" type="ORF">BAUR920_01753</name>
</gene>
<dbReference type="InterPro" id="IPR010982">
    <property type="entry name" value="Lambda_DNA-bd_dom_sf"/>
</dbReference>
<dbReference type="Gene3D" id="1.10.260.40">
    <property type="entry name" value="lambda repressor-like DNA-binding domains"/>
    <property type="match status" value="1"/>
</dbReference>
<organism evidence="9 10">
    <name type="scientific">Brevibacterium aurantiacum</name>
    <dbReference type="NCBI Taxonomy" id="273384"/>
    <lineage>
        <taxon>Bacteria</taxon>
        <taxon>Bacillati</taxon>
        <taxon>Actinomycetota</taxon>
        <taxon>Actinomycetes</taxon>
        <taxon>Micrococcales</taxon>
        <taxon>Brevibacteriaceae</taxon>
        <taxon>Brevibacterium</taxon>
    </lineage>
</organism>
<evidence type="ECO:0000256" key="5">
    <source>
        <dbReference type="PROSITE-ProRule" id="PRU00335"/>
    </source>
</evidence>
<keyword evidence="1" id="KW-0678">Repressor</keyword>
<keyword evidence="2" id="KW-0805">Transcription regulation</keyword>
<feature type="domain" description="HTH cro/C1-type" evidence="7">
    <location>
        <begin position="19"/>
        <end position="73"/>
    </location>
</feature>
<dbReference type="CDD" id="cd00093">
    <property type="entry name" value="HTH_XRE"/>
    <property type="match status" value="1"/>
</dbReference>
<proteinExistence type="predicted"/>
<dbReference type="PRINTS" id="PR00455">
    <property type="entry name" value="HTHTETR"/>
</dbReference>
<dbReference type="Gene3D" id="1.10.357.10">
    <property type="entry name" value="Tetracycline Repressor, domain 2"/>
    <property type="match status" value="1"/>
</dbReference>
<dbReference type="Proteomes" id="UP000234289">
    <property type="component" value="Unassembled WGS sequence"/>
</dbReference>
<dbReference type="InterPro" id="IPR050109">
    <property type="entry name" value="HTH-type_TetR-like_transc_reg"/>
</dbReference>
<accession>A0A2H1J6K0</accession>
<dbReference type="InterPro" id="IPR039538">
    <property type="entry name" value="BetI_C"/>
</dbReference>
<dbReference type="Pfam" id="PF00440">
    <property type="entry name" value="TetR_N"/>
    <property type="match status" value="1"/>
</dbReference>
<evidence type="ECO:0000256" key="3">
    <source>
        <dbReference type="ARBA" id="ARBA00023125"/>
    </source>
</evidence>
<dbReference type="PANTHER" id="PTHR30055:SF234">
    <property type="entry name" value="HTH-TYPE TRANSCRIPTIONAL REGULATOR BETI"/>
    <property type="match status" value="1"/>
</dbReference>
<feature type="region of interest" description="Disordered" evidence="6">
    <location>
        <begin position="75"/>
        <end position="120"/>
    </location>
</feature>
<evidence type="ECO:0000313" key="9">
    <source>
        <dbReference type="EMBL" id="SMX82812.1"/>
    </source>
</evidence>
<feature type="DNA-binding region" description="H-T-H motif" evidence="5">
    <location>
        <begin position="148"/>
        <end position="167"/>
    </location>
</feature>
<dbReference type="InterPro" id="IPR001647">
    <property type="entry name" value="HTH_TetR"/>
</dbReference>
<evidence type="ECO:0000256" key="1">
    <source>
        <dbReference type="ARBA" id="ARBA00022491"/>
    </source>
</evidence>